<sequence length="244" mass="24720">LAALASTSLARPEGHERRQASTTTSAASSTSSTSSSSAGAGFGAKTSNSGSGITYQGNVGDPYGSNIIEISSDEAANYKHVAQISGENSEPWDLVFFNKYGPDGQMNGWFGYSAIKLTLNSGETKYVAFDDDTNGGFAAAPSGSMPLDASGGYASTWGEFDFSSTGNGGWSGFDVSAIVAQNAGLTVQGMKICEQGSGTCSSISPDAASVDNAYTTAETDVGGIGGNISGDGNVVLEVTVDWQG</sequence>
<gene>
    <name evidence="2" type="ORF">ASPVEDRAFT_110001</name>
</gene>
<evidence type="ECO:0000256" key="1">
    <source>
        <dbReference type="SAM" id="MobiDB-lite"/>
    </source>
</evidence>
<dbReference type="PANTHER" id="PTHR42039">
    <property type="entry name" value="PUTATIVE (AFU_ORTHOLOGUE AFUA_3G02940)-RELATED"/>
    <property type="match status" value="1"/>
</dbReference>
<dbReference type="VEuPathDB" id="FungiDB:ASPVEDRAFT_110001"/>
<dbReference type="AlphaFoldDB" id="A0A1L9Q584"/>
<dbReference type="GO" id="GO:0005576">
    <property type="term" value="C:extracellular region"/>
    <property type="evidence" value="ECO:0007669"/>
    <property type="project" value="InterPro"/>
</dbReference>
<dbReference type="GeneID" id="63721116"/>
<dbReference type="InterPro" id="IPR038903">
    <property type="entry name" value="Allergen_Asp_f_4"/>
</dbReference>
<dbReference type="STRING" id="1036611.A0A1L9Q584"/>
<evidence type="ECO:0000313" key="3">
    <source>
        <dbReference type="Proteomes" id="UP000184073"/>
    </source>
</evidence>
<dbReference type="EMBL" id="KV878141">
    <property type="protein sequence ID" value="OJJ08935.1"/>
    <property type="molecule type" value="Genomic_DNA"/>
</dbReference>
<evidence type="ECO:0008006" key="4">
    <source>
        <dbReference type="Google" id="ProtNLM"/>
    </source>
</evidence>
<feature type="non-terminal residue" evidence="2">
    <location>
        <position position="1"/>
    </location>
</feature>
<feature type="compositionally biased region" description="Low complexity" evidence="1">
    <location>
        <begin position="20"/>
        <end position="43"/>
    </location>
</feature>
<dbReference type="Pfam" id="PF25312">
    <property type="entry name" value="Allergen_Asp_f_4"/>
    <property type="match status" value="1"/>
</dbReference>
<dbReference type="OrthoDB" id="118256at2759"/>
<feature type="non-terminal residue" evidence="2">
    <location>
        <position position="244"/>
    </location>
</feature>
<name>A0A1L9Q584_ASPVE</name>
<dbReference type="GO" id="GO:0019863">
    <property type="term" value="F:IgE binding"/>
    <property type="evidence" value="ECO:0007669"/>
    <property type="project" value="InterPro"/>
</dbReference>
<proteinExistence type="predicted"/>
<reference evidence="3" key="1">
    <citation type="journal article" date="2017" name="Genome Biol.">
        <title>Comparative genomics reveals high biological diversity and specific adaptations in the industrially and medically important fungal genus Aspergillus.</title>
        <authorList>
            <person name="de Vries R.P."/>
            <person name="Riley R."/>
            <person name="Wiebenga A."/>
            <person name="Aguilar-Osorio G."/>
            <person name="Amillis S."/>
            <person name="Uchima C.A."/>
            <person name="Anderluh G."/>
            <person name="Asadollahi M."/>
            <person name="Askin M."/>
            <person name="Barry K."/>
            <person name="Battaglia E."/>
            <person name="Bayram O."/>
            <person name="Benocci T."/>
            <person name="Braus-Stromeyer S.A."/>
            <person name="Caldana C."/>
            <person name="Canovas D."/>
            <person name="Cerqueira G.C."/>
            <person name="Chen F."/>
            <person name="Chen W."/>
            <person name="Choi C."/>
            <person name="Clum A."/>
            <person name="Dos Santos R.A."/>
            <person name="Damasio A.R."/>
            <person name="Diallinas G."/>
            <person name="Emri T."/>
            <person name="Fekete E."/>
            <person name="Flipphi M."/>
            <person name="Freyberg S."/>
            <person name="Gallo A."/>
            <person name="Gournas C."/>
            <person name="Habgood R."/>
            <person name="Hainaut M."/>
            <person name="Harispe M.L."/>
            <person name="Henrissat B."/>
            <person name="Hilden K.S."/>
            <person name="Hope R."/>
            <person name="Hossain A."/>
            <person name="Karabika E."/>
            <person name="Karaffa L."/>
            <person name="Karanyi Z."/>
            <person name="Krasevec N."/>
            <person name="Kuo A."/>
            <person name="Kusch H."/>
            <person name="LaButti K."/>
            <person name="Lagendijk E.L."/>
            <person name="Lapidus A."/>
            <person name="Levasseur A."/>
            <person name="Lindquist E."/>
            <person name="Lipzen A."/>
            <person name="Logrieco A.F."/>
            <person name="MacCabe A."/>
            <person name="Maekelae M.R."/>
            <person name="Malavazi I."/>
            <person name="Melin P."/>
            <person name="Meyer V."/>
            <person name="Mielnichuk N."/>
            <person name="Miskei M."/>
            <person name="Molnar A.P."/>
            <person name="Mule G."/>
            <person name="Ngan C.Y."/>
            <person name="Orejas M."/>
            <person name="Orosz E."/>
            <person name="Ouedraogo J.P."/>
            <person name="Overkamp K.M."/>
            <person name="Park H.-S."/>
            <person name="Perrone G."/>
            <person name="Piumi F."/>
            <person name="Punt P.J."/>
            <person name="Ram A.F."/>
            <person name="Ramon A."/>
            <person name="Rauscher S."/>
            <person name="Record E."/>
            <person name="Riano-Pachon D.M."/>
            <person name="Robert V."/>
            <person name="Roehrig J."/>
            <person name="Ruller R."/>
            <person name="Salamov A."/>
            <person name="Salih N.S."/>
            <person name="Samson R.A."/>
            <person name="Sandor E."/>
            <person name="Sanguinetti M."/>
            <person name="Schuetze T."/>
            <person name="Sepcic K."/>
            <person name="Shelest E."/>
            <person name="Sherlock G."/>
            <person name="Sophianopoulou V."/>
            <person name="Squina F.M."/>
            <person name="Sun H."/>
            <person name="Susca A."/>
            <person name="Todd R.B."/>
            <person name="Tsang A."/>
            <person name="Unkles S.E."/>
            <person name="van de Wiele N."/>
            <person name="van Rossen-Uffink D."/>
            <person name="Oliveira J.V."/>
            <person name="Vesth T.C."/>
            <person name="Visser J."/>
            <person name="Yu J.-H."/>
            <person name="Zhou M."/>
            <person name="Andersen M.R."/>
            <person name="Archer D.B."/>
            <person name="Baker S.E."/>
            <person name="Benoit I."/>
            <person name="Brakhage A.A."/>
            <person name="Braus G.H."/>
            <person name="Fischer R."/>
            <person name="Frisvad J.C."/>
            <person name="Goldman G.H."/>
            <person name="Houbraken J."/>
            <person name="Oakley B."/>
            <person name="Pocsi I."/>
            <person name="Scazzocchio C."/>
            <person name="Seiboth B."/>
            <person name="vanKuyk P.A."/>
            <person name="Wortman J."/>
            <person name="Dyer P.S."/>
            <person name="Grigoriev I.V."/>
        </authorList>
    </citation>
    <scope>NUCLEOTIDE SEQUENCE [LARGE SCALE GENOMIC DNA]</scope>
    <source>
        <strain evidence="3">CBS 583.65</strain>
    </source>
</reference>
<organism evidence="2 3">
    <name type="scientific">Aspergillus versicolor CBS 583.65</name>
    <dbReference type="NCBI Taxonomy" id="1036611"/>
    <lineage>
        <taxon>Eukaryota</taxon>
        <taxon>Fungi</taxon>
        <taxon>Dikarya</taxon>
        <taxon>Ascomycota</taxon>
        <taxon>Pezizomycotina</taxon>
        <taxon>Eurotiomycetes</taxon>
        <taxon>Eurotiomycetidae</taxon>
        <taxon>Eurotiales</taxon>
        <taxon>Aspergillaceae</taxon>
        <taxon>Aspergillus</taxon>
        <taxon>Aspergillus subgen. Nidulantes</taxon>
    </lineage>
</organism>
<evidence type="ECO:0000313" key="2">
    <source>
        <dbReference type="EMBL" id="OJJ08935.1"/>
    </source>
</evidence>
<dbReference type="PANTHER" id="PTHR42039:SF1">
    <property type="entry name" value="PUTATIVE (AFU_ORTHOLOGUE AFUA_3G02940)-RELATED"/>
    <property type="match status" value="1"/>
</dbReference>
<feature type="region of interest" description="Disordered" evidence="1">
    <location>
        <begin position="1"/>
        <end position="43"/>
    </location>
</feature>
<accession>A0A1L9Q584</accession>
<dbReference type="RefSeq" id="XP_040674697.1">
    <property type="nucleotide sequence ID" value="XM_040805605.1"/>
</dbReference>
<keyword evidence="3" id="KW-1185">Reference proteome</keyword>
<dbReference type="Proteomes" id="UP000184073">
    <property type="component" value="Unassembled WGS sequence"/>
</dbReference>
<protein>
    <recommendedName>
        <fullName evidence="4">Allergen Asp f 4</fullName>
    </recommendedName>
</protein>